<proteinExistence type="predicted"/>
<gene>
    <name evidence="1" type="ORF">M513_07186</name>
    <name evidence="2" type="ORF">M513_07188</name>
    <name evidence="3" type="ORF">M514_20862</name>
</gene>
<dbReference type="Proteomes" id="UP000030758">
    <property type="component" value="Unassembled WGS sequence"/>
</dbReference>
<dbReference type="Proteomes" id="UP000030764">
    <property type="component" value="Unassembled WGS sequence"/>
</dbReference>
<protein>
    <submittedName>
        <fullName evidence="3">Uncharacterized protein</fullName>
    </submittedName>
</protein>
<dbReference type="EMBL" id="KL367519">
    <property type="protein sequence ID" value="KFD66996.1"/>
    <property type="molecule type" value="Genomic_DNA"/>
</dbReference>
<evidence type="ECO:0000313" key="1">
    <source>
        <dbReference type="EMBL" id="KFD51857.1"/>
    </source>
</evidence>
<name>A0A085NC00_9BILA</name>
<accession>A0A085NC00</accession>
<reference evidence="3 4" key="1">
    <citation type="journal article" date="2014" name="Nat. Genet.">
        <title>Genome and transcriptome of the porcine whipworm Trichuris suis.</title>
        <authorList>
            <person name="Jex A.R."/>
            <person name="Nejsum P."/>
            <person name="Schwarz E.M."/>
            <person name="Hu L."/>
            <person name="Young N.D."/>
            <person name="Hall R.S."/>
            <person name="Korhonen P.K."/>
            <person name="Liao S."/>
            <person name="Thamsborg S."/>
            <person name="Xia J."/>
            <person name="Xu P."/>
            <person name="Wang S."/>
            <person name="Scheerlinck J.P."/>
            <person name="Hofmann A."/>
            <person name="Sternberg P.W."/>
            <person name="Wang J."/>
            <person name="Gasser R.B."/>
        </authorList>
    </citation>
    <scope>NUCLEOTIDE SEQUENCE [LARGE SCALE GENOMIC DNA]</scope>
    <source>
        <strain evidence="3">DCEP-RM93F</strain>
        <strain evidence="1">DCEP-RM93M</strain>
    </source>
</reference>
<evidence type="ECO:0000313" key="4">
    <source>
        <dbReference type="Proteomes" id="UP000030764"/>
    </source>
</evidence>
<dbReference type="AlphaFoldDB" id="A0A085NC00"/>
<keyword evidence="4" id="KW-1185">Reference proteome</keyword>
<organism evidence="3">
    <name type="scientific">Trichuris suis</name>
    <name type="common">pig whipworm</name>
    <dbReference type="NCBI Taxonomy" id="68888"/>
    <lineage>
        <taxon>Eukaryota</taxon>
        <taxon>Metazoa</taxon>
        <taxon>Ecdysozoa</taxon>
        <taxon>Nematoda</taxon>
        <taxon>Enoplea</taxon>
        <taxon>Dorylaimia</taxon>
        <taxon>Trichinellida</taxon>
        <taxon>Trichuridae</taxon>
        <taxon>Trichuris</taxon>
    </lineage>
</organism>
<evidence type="ECO:0000313" key="3">
    <source>
        <dbReference type="EMBL" id="KFD66996.1"/>
    </source>
</evidence>
<evidence type="ECO:0000313" key="2">
    <source>
        <dbReference type="EMBL" id="KFD51859.1"/>
    </source>
</evidence>
<sequence>MGRGQSRSFSNINTEEDKVAEILDTLKHLSTSDECNETDIDMWLACDNKDAAFHVLNDDEILATVSDLYGGSDKKKEEFYDDEMLENVCPSHEEAYQCLEVALQWFKMQECDLKRMLCLKSIRDLAANKRTTALKQTSVTVFFK</sequence>
<dbReference type="EMBL" id="KL363234">
    <property type="protein sequence ID" value="KFD51857.1"/>
    <property type="molecule type" value="Genomic_DNA"/>
</dbReference>
<dbReference type="EMBL" id="KL363234">
    <property type="protein sequence ID" value="KFD51859.1"/>
    <property type="molecule type" value="Genomic_DNA"/>
</dbReference>